<dbReference type="CDD" id="cd05992">
    <property type="entry name" value="PB1"/>
    <property type="match status" value="1"/>
</dbReference>
<dbReference type="InterPro" id="IPR001660">
    <property type="entry name" value="SAM"/>
</dbReference>
<evidence type="ECO:0000313" key="5">
    <source>
        <dbReference type="Proteomes" id="UP000816034"/>
    </source>
</evidence>
<evidence type="ECO:0000256" key="2">
    <source>
        <dbReference type="SAM" id="MobiDB-lite"/>
    </source>
</evidence>
<dbReference type="SUPFAM" id="SSF47769">
    <property type="entry name" value="SAM/Pointed domain"/>
    <property type="match status" value="1"/>
</dbReference>
<dbReference type="PROSITE" id="PS50105">
    <property type="entry name" value="SAM_DOMAIN"/>
    <property type="match status" value="1"/>
</dbReference>
<organism evidence="4 5">
    <name type="scientific">Naegleria lovaniensis</name>
    <name type="common">Amoeba</name>
    <dbReference type="NCBI Taxonomy" id="51637"/>
    <lineage>
        <taxon>Eukaryota</taxon>
        <taxon>Discoba</taxon>
        <taxon>Heterolobosea</taxon>
        <taxon>Tetramitia</taxon>
        <taxon>Eutetramitia</taxon>
        <taxon>Vahlkampfiidae</taxon>
        <taxon>Naegleria</taxon>
    </lineage>
</organism>
<dbReference type="Pfam" id="PF00536">
    <property type="entry name" value="SAM_1"/>
    <property type="match status" value="1"/>
</dbReference>
<protein>
    <recommendedName>
        <fullName evidence="3">SAM domain-containing protein</fullName>
    </recommendedName>
</protein>
<feature type="domain" description="SAM" evidence="3">
    <location>
        <begin position="47"/>
        <end position="101"/>
    </location>
</feature>
<dbReference type="RefSeq" id="XP_044548374.1">
    <property type="nucleotide sequence ID" value="XM_044695007.1"/>
</dbReference>
<proteinExistence type="predicted"/>
<gene>
    <name evidence="4" type="ORF">C9374_005275</name>
</gene>
<dbReference type="AlphaFoldDB" id="A0AA88GRD3"/>
<keyword evidence="1" id="KW-0175">Coiled coil</keyword>
<dbReference type="InterPro" id="IPR013761">
    <property type="entry name" value="SAM/pointed_sf"/>
</dbReference>
<dbReference type="Proteomes" id="UP000816034">
    <property type="component" value="Unassembled WGS sequence"/>
</dbReference>
<dbReference type="SMART" id="SM00454">
    <property type="entry name" value="SAM"/>
    <property type="match status" value="1"/>
</dbReference>
<reference evidence="4 5" key="1">
    <citation type="journal article" date="2018" name="BMC Genomics">
        <title>The genome of Naegleria lovaniensis, the basis for a comparative approach to unravel pathogenicity factors of the human pathogenic amoeba N. fowleri.</title>
        <authorList>
            <person name="Liechti N."/>
            <person name="Schurch N."/>
            <person name="Bruggmann R."/>
            <person name="Wittwer M."/>
        </authorList>
    </citation>
    <scope>NUCLEOTIDE SEQUENCE [LARGE SCALE GENOMIC DNA]</scope>
    <source>
        <strain evidence="4 5">ATCC 30569</strain>
    </source>
</reference>
<feature type="compositionally biased region" description="Low complexity" evidence="2">
    <location>
        <begin position="173"/>
        <end position="185"/>
    </location>
</feature>
<feature type="region of interest" description="Disordered" evidence="2">
    <location>
        <begin position="165"/>
        <end position="189"/>
    </location>
</feature>
<accession>A0AA88GRD3</accession>
<evidence type="ECO:0000256" key="1">
    <source>
        <dbReference type="SAM" id="Coils"/>
    </source>
</evidence>
<comment type="caution">
    <text evidence="4">The sequence shown here is derived from an EMBL/GenBank/DDBJ whole genome shotgun (WGS) entry which is preliminary data.</text>
</comment>
<dbReference type="Gene3D" id="1.10.150.50">
    <property type="entry name" value="Transcription Factor, Ets-1"/>
    <property type="match status" value="1"/>
</dbReference>
<dbReference type="SUPFAM" id="SSF54277">
    <property type="entry name" value="CAD &amp; PB1 domains"/>
    <property type="match status" value="1"/>
</dbReference>
<feature type="coiled-coil region" evidence="1">
    <location>
        <begin position="348"/>
        <end position="386"/>
    </location>
</feature>
<keyword evidence="5" id="KW-1185">Reference proteome</keyword>
<name>A0AA88GRD3_NAELO</name>
<evidence type="ECO:0000313" key="4">
    <source>
        <dbReference type="EMBL" id="KAG2382695.1"/>
    </source>
</evidence>
<dbReference type="GeneID" id="68097730"/>
<dbReference type="EMBL" id="PYSW02000023">
    <property type="protein sequence ID" value="KAG2382695.1"/>
    <property type="molecule type" value="Genomic_DNA"/>
</dbReference>
<sequence length="457" mass="52178">MNNNSRLTRTAVVYIHPPIMPNQKSSHNNPLQQQIISKLLEKDISRWNCKDVAAWLDLMKMSHLKLAFVQNQISGEELLELTDSELMNELKVSSEHERRTIRELKDNRTNWIKLLKNSSPLSITSDNHQIDLSPLQESHHHVSQQPYPLHPHLTINTSNNYHTVLGNNNRNSTTQPKTQLTPTLPSHDSSLELDQISDDGLEDLTSIGGIFMKNVSSAEKLDCVLDSIYKDCDSLKFKLYKNNDIHVVTLKKIGFSYNSLKLEIIERFQFFKPLIRYKDHEGYLIRISTDADLARVLFTHHTEGSDILQPIKLVIENDMTNNMSTPTATSPKGLFIPNTQPHLEATITNNLNAKILKLELENAEKNETIRELEQKLSAQMQESEKQLTLSKSLQEEISTLKLQLYSMKNGVIFNTGTLKQNEEITEYIKLCKTLQHALGNAQNKLFEMIGTNGAFTE</sequence>
<evidence type="ECO:0000259" key="3">
    <source>
        <dbReference type="PROSITE" id="PS50105"/>
    </source>
</evidence>